<accession>A0A5N7AYW0</accession>
<gene>
    <name evidence="2" type="ORF">BDV26DRAFT_270800</name>
</gene>
<dbReference type="Proteomes" id="UP000326198">
    <property type="component" value="Unassembled WGS sequence"/>
</dbReference>
<keyword evidence="1" id="KW-0732">Signal</keyword>
<organism evidence="2 3">
    <name type="scientific">Aspergillus bertholletiae</name>
    <dbReference type="NCBI Taxonomy" id="1226010"/>
    <lineage>
        <taxon>Eukaryota</taxon>
        <taxon>Fungi</taxon>
        <taxon>Dikarya</taxon>
        <taxon>Ascomycota</taxon>
        <taxon>Pezizomycotina</taxon>
        <taxon>Eurotiomycetes</taxon>
        <taxon>Eurotiomycetidae</taxon>
        <taxon>Eurotiales</taxon>
        <taxon>Aspergillaceae</taxon>
        <taxon>Aspergillus</taxon>
        <taxon>Aspergillus subgen. Circumdati</taxon>
    </lineage>
</organism>
<evidence type="ECO:0000256" key="1">
    <source>
        <dbReference type="SAM" id="SignalP"/>
    </source>
</evidence>
<dbReference type="AlphaFoldDB" id="A0A5N7AYW0"/>
<name>A0A5N7AYW0_9EURO</name>
<proteinExistence type="predicted"/>
<evidence type="ECO:0000313" key="2">
    <source>
        <dbReference type="EMBL" id="KAE8374048.1"/>
    </source>
</evidence>
<dbReference type="EMBL" id="ML736296">
    <property type="protein sequence ID" value="KAE8374048.1"/>
    <property type="molecule type" value="Genomic_DNA"/>
</dbReference>
<reference evidence="2 3" key="1">
    <citation type="submission" date="2019-04" db="EMBL/GenBank/DDBJ databases">
        <title>Friends and foes A comparative genomics studyof 23 Aspergillus species from section Flavi.</title>
        <authorList>
            <consortium name="DOE Joint Genome Institute"/>
            <person name="Kjaerbolling I."/>
            <person name="Vesth T."/>
            <person name="Frisvad J.C."/>
            <person name="Nybo J.L."/>
            <person name="Theobald S."/>
            <person name="Kildgaard S."/>
            <person name="Isbrandt T."/>
            <person name="Kuo A."/>
            <person name="Sato A."/>
            <person name="Lyhne E.K."/>
            <person name="Kogle M.E."/>
            <person name="Wiebenga A."/>
            <person name="Kun R.S."/>
            <person name="Lubbers R.J."/>
            <person name="Makela M.R."/>
            <person name="Barry K."/>
            <person name="Chovatia M."/>
            <person name="Clum A."/>
            <person name="Daum C."/>
            <person name="Haridas S."/>
            <person name="He G."/>
            <person name="LaButti K."/>
            <person name="Lipzen A."/>
            <person name="Mondo S."/>
            <person name="Riley R."/>
            <person name="Salamov A."/>
            <person name="Simmons B.A."/>
            <person name="Magnuson J.K."/>
            <person name="Henrissat B."/>
            <person name="Mortensen U.H."/>
            <person name="Larsen T.O."/>
            <person name="Devries R.P."/>
            <person name="Grigoriev I.V."/>
            <person name="Machida M."/>
            <person name="Baker S.E."/>
            <person name="Andersen M.R."/>
        </authorList>
    </citation>
    <scope>NUCLEOTIDE SEQUENCE [LARGE SCALE GENOMIC DNA]</scope>
    <source>
        <strain evidence="2 3">IBT 29228</strain>
    </source>
</reference>
<keyword evidence="3" id="KW-1185">Reference proteome</keyword>
<sequence length="79" mass="8643">MIRLSTLFSHCLLHPIRLSLRPKIVGLFLHLPTLLLMTPPAEPEPIVEIIASLTAPFLATDPSGSVLHGGHRCSSFLNH</sequence>
<evidence type="ECO:0000313" key="3">
    <source>
        <dbReference type="Proteomes" id="UP000326198"/>
    </source>
</evidence>
<feature type="chain" id="PRO_5024812585" evidence="1">
    <location>
        <begin position="44"/>
        <end position="79"/>
    </location>
</feature>
<feature type="signal peptide" evidence="1">
    <location>
        <begin position="1"/>
        <end position="43"/>
    </location>
</feature>
<protein>
    <submittedName>
        <fullName evidence="2">Uncharacterized protein</fullName>
    </submittedName>
</protein>